<reference evidence="6" key="1">
    <citation type="submission" date="2021-03" db="EMBL/GenBank/DDBJ databases">
        <authorList>
            <person name="Bekaert M."/>
        </authorList>
    </citation>
    <scope>NUCLEOTIDE SEQUENCE</scope>
</reference>
<keyword evidence="3" id="KW-0597">Phosphoprotein</keyword>
<dbReference type="InterPro" id="IPR013098">
    <property type="entry name" value="Ig_I-set"/>
</dbReference>
<gene>
    <name evidence="6" type="ORF">MEDL_14286</name>
</gene>
<dbReference type="Proteomes" id="UP000683360">
    <property type="component" value="Unassembled WGS sequence"/>
</dbReference>
<dbReference type="GO" id="GO:0005737">
    <property type="term" value="C:cytoplasm"/>
    <property type="evidence" value="ECO:0007669"/>
    <property type="project" value="UniProtKB-SubCell"/>
</dbReference>
<dbReference type="InterPro" id="IPR036179">
    <property type="entry name" value="Ig-like_dom_sf"/>
</dbReference>
<dbReference type="CDD" id="cd00096">
    <property type="entry name" value="Ig"/>
    <property type="match status" value="3"/>
</dbReference>
<comment type="subcellular location">
    <subcellularLocation>
        <location evidence="1">Cytoplasm</location>
    </subcellularLocation>
</comment>
<evidence type="ECO:0000313" key="6">
    <source>
        <dbReference type="EMBL" id="CAG2199551.1"/>
    </source>
</evidence>
<keyword evidence="4" id="KW-1015">Disulfide bond</keyword>
<keyword evidence="2" id="KW-0963">Cytoplasm</keyword>
<dbReference type="OrthoDB" id="6141271at2759"/>
<dbReference type="InterPro" id="IPR052385">
    <property type="entry name" value="Obscurin/Obscurin-like_Reg"/>
</dbReference>
<keyword evidence="7" id="KW-1185">Reference proteome</keyword>
<dbReference type="InterPro" id="IPR013783">
    <property type="entry name" value="Ig-like_fold"/>
</dbReference>
<sequence>MFDCETETESGGVEWFKGKNKITDNTKYMESQEGYIYKLKIRHAEVDDSGQYRIIKNGIPSDGSLKVQALFKRKLENITIMEGLDIQFDCETEGDSSSVEWFKDDTPVKIETGNIKMETLPGNIHKLTISPARLQDSGSYKIEKNGISSEAILDVKALFKRKLENITIMEGLDIQFECETEGDHSSVEWFKDDTPVKIEIGNIKMETLPGNIHKLTISPARLQDSGSYKIEKNGISSEAILDVKGTEVNWLFINEKKGSKKGK</sequence>
<dbReference type="InterPro" id="IPR003599">
    <property type="entry name" value="Ig_sub"/>
</dbReference>
<feature type="domain" description="Ig-like" evidence="5">
    <location>
        <begin position="150"/>
        <end position="228"/>
    </location>
</feature>
<dbReference type="PROSITE" id="PS50835">
    <property type="entry name" value="IG_LIKE"/>
    <property type="match status" value="2"/>
</dbReference>
<dbReference type="PANTHER" id="PTHR35971">
    <property type="entry name" value="SI:DKEY-31G6.6"/>
    <property type="match status" value="1"/>
</dbReference>
<dbReference type="SUPFAM" id="SSF48726">
    <property type="entry name" value="Immunoglobulin"/>
    <property type="match status" value="3"/>
</dbReference>
<dbReference type="Gene3D" id="2.60.40.10">
    <property type="entry name" value="Immunoglobulins"/>
    <property type="match status" value="3"/>
</dbReference>
<dbReference type="SMART" id="SM00409">
    <property type="entry name" value="IG"/>
    <property type="match status" value="2"/>
</dbReference>
<dbReference type="EMBL" id="CAJPWZ010000722">
    <property type="protein sequence ID" value="CAG2199551.1"/>
    <property type="molecule type" value="Genomic_DNA"/>
</dbReference>
<evidence type="ECO:0000256" key="2">
    <source>
        <dbReference type="ARBA" id="ARBA00022490"/>
    </source>
</evidence>
<dbReference type="Pfam" id="PF07679">
    <property type="entry name" value="I-set"/>
    <property type="match status" value="3"/>
</dbReference>
<evidence type="ECO:0000256" key="4">
    <source>
        <dbReference type="ARBA" id="ARBA00023157"/>
    </source>
</evidence>
<evidence type="ECO:0000256" key="1">
    <source>
        <dbReference type="ARBA" id="ARBA00004496"/>
    </source>
</evidence>
<evidence type="ECO:0000259" key="5">
    <source>
        <dbReference type="PROSITE" id="PS50835"/>
    </source>
</evidence>
<name>A0A8S3QZ43_MYTED</name>
<comment type="caution">
    <text evidence="6">The sequence shown here is derived from an EMBL/GenBank/DDBJ whole genome shotgun (WGS) entry which is preliminary data.</text>
</comment>
<protein>
    <recommendedName>
        <fullName evidence="5">Ig-like domain-containing protein</fullName>
    </recommendedName>
</protein>
<evidence type="ECO:0000313" key="7">
    <source>
        <dbReference type="Proteomes" id="UP000683360"/>
    </source>
</evidence>
<accession>A0A8S3QZ43</accession>
<evidence type="ECO:0000256" key="3">
    <source>
        <dbReference type="ARBA" id="ARBA00022553"/>
    </source>
</evidence>
<feature type="domain" description="Ig-like" evidence="5">
    <location>
        <begin position="60"/>
        <end position="140"/>
    </location>
</feature>
<organism evidence="6 7">
    <name type="scientific">Mytilus edulis</name>
    <name type="common">Blue mussel</name>
    <dbReference type="NCBI Taxonomy" id="6550"/>
    <lineage>
        <taxon>Eukaryota</taxon>
        <taxon>Metazoa</taxon>
        <taxon>Spiralia</taxon>
        <taxon>Lophotrochozoa</taxon>
        <taxon>Mollusca</taxon>
        <taxon>Bivalvia</taxon>
        <taxon>Autobranchia</taxon>
        <taxon>Pteriomorphia</taxon>
        <taxon>Mytilida</taxon>
        <taxon>Mytiloidea</taxon>
        <taxon>Mytilidae</taxon>
        <taxon>Mytilinae</taxon>
        <taxon>Mytilus</taxon>
    </lineage>
</organism>
<dbReference type="AlphaFoldDB" id="A0A8S3QZ43"/>
<proteinExistence type="predicted"/>
<dbReference type="PANTHER" id="PTHR35971:SF5">
    <property type="entry name" value="OBSCURIN LIKE CYTOSKELETAL ADAPTOR 1"/>
    <property type="match status" value="1"/>
</dbReference>
<dbReference type="InterPro" id="IPR007110">
    <property type="entry name" value="Ig-like_dom"/>
</dbReference>